<dbReference type="GO" id="GO:0009103">
    <property type="term" value="P:lipopolysaccharide biosynthetic process"/>
    <property type="evidence" value="ECO:0007669"/>
    <property type="project" value="UniProtKB-KW"/>
</dbReference>
<keyword evidence="3" id="KW-0808">Transferase</keyword>
<dbReference type="AlphaFoldDB" id="A0A1F6N399"/>
<evidence type="ECO:0000256" key="2">
    <source>
        <dbReference type="ARBA" id="ARBA00022676"/>
    </source>
</evidence>
<dbReference type="InterPro" id="IPR029044">
    <property type="entry name" value="Nucleotide-diphossugar_trans"/>
</dbReference>
<protein>
    <recommendedName>
        <fullName evidence="9">Glycosyltransferase 2-like domain-containing protein</fullName>
    </recommendedName>
</protein>
<accession>A0A1F6N399</accession>
<dbReference type="PANTHER" id="PTHR48090:SF3">
    <property type="entry name" value="UNDECAPRENYL-PHOSPHATE 4-DEOXY-4-FORMAMIDO-L-ARABINOSE TRANSFERASE"/>
    <property type="match status" value="1"/>
</dbReference>
<evidence type="ECO:0000313" key="10">
    <source>
        <dbReference type="EMBL" id="OGH78466.1"/>
    </source>
</evidence>
<dbReference type="Gene3D" id="3.90.550.10">
    <property type="entry name" value="Spore Coat Polysaccharide Biosynthesis Protein SpsA, Chain A"/>
    <property type="match status" value="1"/>
</dbReference>
<feature type="transmembrane region" description="Helical" evidence="8">
    <location>
        <begin position="199"/>
        <end position="218"/>
    </location>
</feature>
<keyword evidence="5" id="KW-0448">Lipopolysaccharide biosynthesis</keyword>
<dbReference type="Pfam" id="PF00535">
    <property type="entry name" value="Glycos_transf_2"/>
    <property type="match status" value="1"/>
</dbReference>
<dbReference type="GO" id="GO:0016757">
    <property type="term" value="F:glycosyltransferase activity"/>
    <property type="evidence" value="ECO:0007669"/>
    <property type="project" value="UniProtKB-KW"/>
</dbReference>
<evidence type="ECO:0000256" key="5">
    <source>
        <dbReference type="ARBA" id="ARBA00022985"/>
    </source>
</evidence>
<evidence type="ECO:0000256" key="4">
    <source>
        <dbReference type="ARBA" id="ARBA00022692"/>
    </source>
</evidence>
<keyword evidence="7 8" id="KW-0472">Membrane</keyword>
<dbReference type="CDD" id="cd04187">
    <property type="entry name" value="DPM1_like_bac"/>
    <property type="match status" value="1"/>
</dbReference>
<evidence type="ECO:0000256" key="8">
    <source>
        <dbReference type="SAM" id="Phobius"/>
    </source>
</evidence>
<feature type="transmembrane region" description="Helical" evidence="8">
    <location>
        <begin position="264"/>
        <end position="287"/>
    </location>
</feature>
<feature type="domain" description="Glycosyltransferase 2-like" evidence="9">
    <location>
        <begin position="3"/>
        <end position="158"/>
    </location>
</feature>
<sequence length="308" mass="34761">MISVIFPVYNEEGSVEELHGRLVKVLSNLGEPYEIIAVDDGSSDGSRQKLVSLNPITVVMLSRNFGQNAALDAGFQVAIGDIVVTIDADLQNQPEDIPQLIEKLRTGYGAAVGWRKNRRDSWSRRLFSLVANWVVRRVTGVPLHDFSCSLKAYRREFIDGVQLLGETFIFMPIFAYDRGAKLIEVEVQHSKRSSGVSKYHISGMMFVLFDLLSVKFLLNYFARPLRFFGSWAVVFFVSALFVFGGAVTLKLLHLKDLSVTPLPLIGTMLTILSVLTFMLGFVTEILLRIYYNQKDSTPYMIYEIIKKN</sequence>
<keyword evidence="1" id="KW-1003">Cell membrane</keyword>
<evidence type="ECO:0000256" key="7">
    <source>
        <dbReference type="ARBA" id="ARBA00023136"/>
    </source>
</evidence>
<evidence type="ECO:0000256" key="3">
    <source>
        <dbReference type="ARBA" id="ARBA00022679"/>
    </source>
</evidence>
<keyword evidence="6 8" id="KW-1133">Transmembrane helix</keyword>
<keyword evidence="4 8" id="KW-0812">Transmembrane</keyword>
<keyword evidence="2" id="KW-0328">Glycosyltransferase</keyword>
<evidence type="ECO:0000256" key="1">
    <source>
        <dbReference type="ARBA" id="ARBA00022475"/>
    </source>
</evidence>
<dbReference type="SUPFAM" id="SSF53448">
    <property type="entry name" value="Nucleotide-diphospho-sugar transferases"/>
    <property type="match status" value="1"/>
</dbReference>
<evidence type="ECO:0000313" key="11">
    <source>
        <dbReference type="Proteomes" id="UP000177040"/>
    </source>
</evidence>
<evidence type="ECO:0000256" key="6">
    <source>
        <dbReference type="ARBA" id="ARBA00022989"/>
    </source>
</evidence>
<comment type="caution">
    <text evidence="10">The sequence shown here is derived from an EMBL/GenBank/DDBJ whole genome shotgun (WGS) entry which is preliminary data.</text>
</comment>
<name>A0A1F6N399_9BACT</name>
<dbReference type="PANTHER" id="PTHR48090">
    <property type="entry name" value="UNDECAPRENYL-PHOSPHATE 4-DEOXY-4-FORMAMIDO-L-ARABINOSE TRANSFERASE-RELATED"/>
    <property type="match status" value="1"/>
</dbReference>
<dbReference type="EMBL" id="MFQH01000009">
    <property type="protein sequence ID" value="OGH78466.1"/>
    <property type="molecule type" value="Genomic_DNA"/>
</dbReference>
<feature type="transmembrane region" description="Helical" evidence="8">
    <location>
        <begin position="230"/>
        <end position="252"/>
    </location>
</feature>
<reference evidence="10 11" key="1">
    <citation type="journal article" date="2016" name="Nat. Commun.">
        <title>Thousands of microbial genomes shed light on interconnected biogeochemical processes in an aquifer system.</title>
        <authorList>
            <person name="Anantharaman K."/>
            <person name="Brown C.T."/>
            <person name="Hug L.A."/>
            <person name="Sharon I."/>
            <person name="Castelle C.J."/>
            <person name="Probst A.J."/>
            <person name="Thomas B.C."/>
            <person name="Singh A."/>
            <person name="Wilkins M.J."/>
            <person name="Karaoz U."/>
            <person name="Brodie E.L."/>
            <person name="Williams K.H."/>
            <person name="Hubbard S.S."/>
            <person name="Banfield J.F."/>
        </authorList>
    </citation>
    <scope>NUCLEOTIDE SEQUENCE [LARGE SCALE GENOMIC DNA]</scope>
</reference>
<proteinExistence type="predicted"/>
<gene>
    <name evidence="10" type="ORF">A2983_03040</name>
</gene>
<dbReference type="GO" id="GO:0005886">
    <property type="term" value="C:plasma membrane"/>
    <property type="evidence" value="ECO:0007669"/>
    <property type="project" value="TreeGrafter"/>
</dbReference>
<organism evidence="10 11">
    <name type="scientific">Candidatus Magasanikbacteria bacterium RIFCSPLOWO2_01_FULL_40_15</name>
    <dbReference type="NCBI Taxonomy" id="1798686"/>
    <lineage>
        <taxon>Bacteria</taxon>
        <taxon>Candidatus Magasanikiibacteriota</taxon>
    </lineage>
</organism>
<evidence type="ECO:0000259" key="9">
    <source>
        <dbReference type="Pfam" id="PF00535"/>
    </source>
</evidence>
<dbReference type="InterPro" id="IPR001173">
    <property type="entry name" value="Glyco_trans_2-like"/>
</dbReference>
<dbReference type="Proteomes" id="UP000177040">
    <property type="component" value="Unassembled WGS sequence"/>
</dbReference>
<dbReference type="InterPro" id="IPR050256">
    <property type="entry name" value="Glycosyltransferase_2"/>
</dbReference>